<gene>
    <name evidence="2" type="ORF">GGD40_005635</name>
</gene>
<comment type="caution">
    <text evidence="2">The sequence shown here is derived from an EMBL/GenBank/DDBJ whole genome shotgun (WGS) entry which is preliminary data.</text>
</comment>
<dbReference type="InterPro" id="IPR046914">
    <property type="entry name" value="ABC-3C_CTD6"/>
</dbReference>
<organism evidence="2 3">
    <name type="scientific">Paraburkholderia bryophila</name>
    <dbReference type="NCBI Taxonomy" id="420952"/>
    <lineage>
        <taxon>Bacteria</taxon>
        <taxon>Pseudomonadati</taxon>
        <taxon>Pseudomonadota</taxon>
        <taxon>Betaproteobacteria</taxon>
        <taxon>Burkholderiales</taxon>
        <taxon>Burkholderiaceae</taxon>
        <taxon>Paraburkholderia</taxon>
    </lineage>
</organism>
<dbReference type="EMBL" id="JACCAS010000002">
    <property type="protein sequence ID" value="NYH26064.1"/>
    <property type="molecule type" value="Genomic_DNA"/>
</dbReference>
<name>A0A7Y9WRX2_9BURK</name>
<dbReference type="Pfam" id="PF20282">
    <property type="entry name" value="CTD6"/>
    <property type="match status" value="1"/>
</dbReference>
<dbReference type="Proteomes" id="UP000540929">
    <property type="component" value="Unassembled WGS sequence"/>
</dbReference>
<feature type="domain" description="ABC-three component systems C-terminal" evidence="1">
    <location>
        <begin position="233"/>
        <end position="359"/>
    </location>
</feature>
<evidence type="ECO:0000313" key="2">
    <source>
        <dbReference type="EMBL" id="NYH26064.1"/>
    </source>
</evidence>
<reference evidence="2 3" key="1">
    <citation type="submission" date="2020-07" db="EMBL/GenBank/DDBJ databases">
        <title>Exploring microbial biodiversity for novel pathways involved in the catabolism of aromatic compounds derived from lignin.</title>
        <authorList>
            <person name="Elkins J."/>
        </authorList>
    </citation>
    <scope>NUCLEOTIDE SEQUENCE [LARGE SCALE GENOMIC DNA]</scope>
    <source>
        <strain evidence="2 3">H2C3C</strain>
    </source>
</reference>
<keyword evidence="3" id="KW-1185">Reference proteome</keyword>
<sequence>MAENKPDVGNVAPKRRKASTDTRAAGYVIQAGAHAPVAQLRLMDSTSWEIFVEECCLPLVGNTYQTVKRLGMPGDKGRDVEAIVTLPRRQHGWDLYQCKYYKSPVAPSDFFPEMAGFFSHLARKSYPEPSTYFICAPHDCGVDLYDLLVSEPEDFKAVFLQAWVNGNRGLKKNLTPEIKAVVESFDFSRFKEMSARTLVEMHAKNQSAHFRRFGIKPKRLDDPVVPKSPTKREQKFVEALLAVYSEHAAHSVDHNGLTGSDYEEHFSACRSEFYSAEGLKRFSRDIFPGEFDAFLATMLTTVKSTVSLPTHKTGLERLCAATERSYRLKMADSPLSESLRSPDMPGACHHLANAGKLKWVK</sequence>
<evidence type="ECO:0000259" key="1">
    <source>
        <dbReference type="Pfam" id="PF20282"/>
    </source>
</evidence>
<dbReference type="AlphaFoldDB" id="A0A7Y9WRX2"/>
<dbReference type="RefSeq" id="WP_179745795.1">
    <property type="nucleotide sequence ID" value="NZ_JACCAS010000002.1"/>
</dbReference>
<proteinExistence type="predicted"/>
<accession>A0A7Y9WRX2</accession>
<evidence type="ECO:0000313" key="3">
    <source>
        <dbReference type="Proteomes" id="UP000540929"/>
    </source>
</evidence>
<protein>
    <recommendedName>
        <fullName evidence="1">ABC-three component systems C-terminal domain-containing protein</fullName>
    </recommendedName>
</protein>